<sequence>MDEITTIEECDIALSILMEYAEHIDVDLDHYVKLRSRQVHDTAFDEAWCMRARGALGYKRSAIRAVERLRKNIADKERQSFFEFIGSVVGDETMDGWRKQFSRDRKEAERAANHGN</sequence>
<protein>
    <submittedName>
        <fullName evidence="1">Uncharacterized protein</fullName>
    </submittedName>
</protein>
<name>A0A7W6P0F2_9HYPH</name>
<dbReference type="AlphaFoldDB" id="A0A7W6P0F2"/>
<reference evidence="1 2" key="1">
    <citation type="submission" date="2020-08" db="EMBL/GenBank/DDBJ databases">
        <title>Genomic Encyclopedia of Type Strains, Phase IV (KMG-IV): sequencing the most valuable type-strain genomes for metagenomic binning, comparative biology and taxonomic classification.</title>
        <authorList>
            <person name="Goeker M."/>
        </authorList>
    </citation>
    <scope>NUCLEOTIDE SEQUENCE [LARGE SCALE GENOMIC DNA]</scope>
    <source>
        <strain evidence="1 2">DSM 26385</strain>
    </source>
</reference>
<dbReference type="EMBL" id="JACIDU010000003">
    <property type="protein sequence ID" value="MBB4102383.1"/>
    <property type="molecule type" value="Genomic_DNA"/>
</dbReference>
<keyword evidence="2" id="KW-1185">Reference proteome</keyword>
<organism evidence="1 2">
    <name type="scientific">Allorhizobium borbori</name>
    <dbReference type="NCBI Taxonomy" id="485907"/>
    <lineage>
        <taxon>Bacteria</taxon>
        <taxon>Pseudomonadati</taxon>
        <taxon>Pseudomonadota</taxon>
        <taxon>Alphaproteobacteria</taxon>
        <taxon>Hyphomicrobiales</taxon>
        <taxon>Rhizobiaceae</taxon>
        <taxon>Rhizobium/Agrobacterium group</taxon>
        <taxon>Allorhizobium</taxon>
    </lineage>
</organism>
<evidence type="ECO:0000313" key="1">
    <source>
        <dbReference type="EMBL" id="MBB4102383.1"/>
    </source>
</evidence>
<comment type="caution">
    <text evidence="1">The sequence shown here is derived from an EMBL/GenBank/DDBJ whole genome shotgun (WGS) entry which is preliminary data.</text>
</comment>
<gene>
    <name evidence="1" type="ORF">GGQ66_000918</name>
</gene>
<proteinExistence type="predicted"/>
<dbReference type="RefSeq" id="WP_183789894.1">
    <property type="nucleotide sequence ID" value="NZ_JACIDU010000003.1"/>
</dbReference>
<dbReference type="Proteomes" id="UP000584824">
    <property type="component" value="Unassembled WGS sequence"/>
</dbReference>
<evidence type="ECO:0000313" key="2">
    <source>
        <dbReference type="Proteomes" id="UP000584824"/>
    </source>
</evidence>
<accession>A0A7W6P0F2</accession>